<evidence type="ECO:0000313" key="1">
    <source>
        <dbReference type="EMBL" id="JAS96431.1"/>
    </source>
</evidence>
<accession>A0A1B6JB41</accession>
<dbReference type="EMBL" id="GECU01011275">
    <property type="protein sequence ID" value="JAS96431.1"/>
    <property type="molecule type" value="Transcribed_RNA"/>
</dbReference>
<reference evidence="1" key="1">
    <citation type="submission" date="2015-11" db="EMBL/GenBank/DDBJ databases">
        <title>De novo transcriptome assembly of four potential Pierce s Disease insect vectors from Arizona vineyards.</title>
        <authorList>
            <person name="Tassone E.E."/>
        </authorList>
    </citation>
    <scope>NUCLEOTIDE SEQUENCE</scope>
</reference>
<protein>
    <submittedName>
        <fullName evidence="1">Uncharacterized protein</fullName>
    </submittedName>
</protein>
<sequence length="136" mass="14775">MPILFPVETAPLCTGWQLTCLVATSREPVHFIGHRQLHSFVPSTVAVSKTTEDGILQTTNKDASYNAVTTEEAAQHPTINDTSYNATLTDGDACKNTIKGASYNATIIEHAACQTINIEVGVLRRWKAPTFTLADK</sequence>
<dbReference type="AlphaFoldDB" id="A0A1B6JB41"/>
<name>A0A1B6JB41_9HEMI</name>
<gene>
    <name evidence="1" type="ORF">g.20740</name>
</gene>
<organism evidence="1">
    <name type="scientific">Homalodisca liturata</name>
    <dbReference type="NCBI Taxonomy" id="320908"/>
    <lineage>
        <taxon>Eukaryota</taxon>
        <taxon>Metazoa</taxon>
        <taxon>Ecdysozoa</taxon>
        <taxon>Arthropoda</taxon>
        <taxon>Hexapoda</taxon>
        <taxon>Insecta</taxon>
        <taxon>Pterygota</taxon>
        <taxon>Neoptera</taxon>
        <taxon>Paraneoptera</taxon>
        <taxon>Hemiptera</taxon>
        <taxon>Auchenorrhyncha</taxon>
        <taxon>Membracoidea</taxon>
        <taxon>Cicadellidae</taxon>
        <taxon>Cicadellinae</taxon>
        <taxon>Proconiini</taxon>
        <taxon>Homalodisca</taxon>
    </lineage>
</organism>
<proteinExistence type="predicted"/>